<organism evidence="6 7">
    <name type="scientific">Amycolatopsis magusensis</name>
    <dbReference type="NCBI Taxonomy" id="882444"/>
    <lineage>
        <taxon>Bacteria</taxon>
        <taxon>Bacillati</taxon>
        <taxon>Actinomycetota</taxon>
        <taxon>Actinomycetes</taxon>
        <taxon>Pseudonocardiales</taxon>
        <taxon>Pseudonocardiaceae</taxon>
        <taxon>Amycolatopsis</taxon>
    </lineage>
</organism>
<evidence type="ECO:0000256" key="2">
    <source>
        <dbReference type="ARBA" id="ARBA00023125"/>
    </source>
</evidence>
<dbReference type="InterPro" id="IPR009057">
    <property type="entry name" value="Homeodomain-like_sf"/>
</dbReference>
<name>A0ABS4Q4R1_9PSEU</name>
<dbReference type="Gene3D" id="1.10.357.10">
    <property type="entry name" value="Tetracycline Repressor, domain 2"/>
    <property type="match status" value="1"/>
</dbReference>
<evidence type="ECO:0000259" key="5">
    <source>
        <dbReference type="PROSITE" id="PS50977"/>
    </source>
</evidence>
<reference evidence="6 7" key="1">
    <citation type="submission" date="2021-03" db="EMBL/GenBank/DDBJ databases">
        <title>Sequencing the genomes of 1000 actinobacteria strains.</title>
        <authorList>
            <person name="Klenk H.-P."/>
        </authorList>
    </citation>
    <scope>NUCLEOTIDE SEQUENCE [LARGE SCALE GENOMIC DNA]</scope>
    <source>
        <strain evidence="6 7">DSM 45510</strain>
    </source>
</reference>
<keyword evidence="3" id="KW-0804">Transcription</keyword>
<comment type="caution">
    <text evidence="6">The sequence shown here is derived from an EMBL/GenBank/DDBJ whole genome shotgun (WGS) entry which is preliminary data.</text>
</comment>
<dbReference type="SUPFAM" id="SSF46689">
    <property type="entry name" value="Homeodomain-like"/>
    <property type="match status" value="1"/>
</dbReference>
<dbReference type="PANTHER" id="PTHR30055">
    <property type="entry name" value="HTH-TYPE TRANSCRIPTIONAL REGULATOR RUTR"/>
    <property type="match status" value="1"/>
</dbReference>
<dbReference type="PRINTS" id="PR00455">
    <property type="entry name" value="HTHTETR"/>
</dbReference>
<dbReference type="RefSeq" id="WP_209669909.1">
    <property type="nucleotide sequence ID" value="NZ_JAGGMS010000001.1"/>
</dbReference>
<dbReference type="EMBL" id="JAGGMS010000001">
    <property type="protein sequence ID" value="MBP2186670.1"/>
    <property type="molecule type" value="Genomic_DNA"/>
</dbReference>
<sequence>MARPFRQQADEEILDRAAALFAQHGFAQTTLKSVADAVGLSKAGLLHHFPNKEALYEAAHEVAREQGKRVLDRLAALPPGPERDVRALDLLTDIALDRPGLVALAFRAVTAPDAEPALAAEDMFVSSIFGVDLGEGSDARPERLVRVIGALSALAVLTLAANHRGEKTTWRPLIVATCTAALGHGRAAPLTSPQDQVEA</sequence>
<keyword evidence="1" id="KW-0805">Transcription regulation</keyword>
<keyword evidence="7" id="KW-1185">Reference proteome</keyword>
<evidence type="ECO:0000256" key="1">
    <source>
        <dbReference type="ARBA" id="ARBA00023015"/>
    </source>
</evidence>
<dbReference type="PROSITE" id="PS50977">
    <property type="entry name" value="HTH_TETR_2"/>
    <property type="match status" value="1"/>
</dbReference>
<dbReference type="Pfam" id="PF00440">
    <property type="entry name" value="TetR_N"/>
    <property type="match status" value="1"/>
</dbReference>
<feature type="domain" description="HTH tetR-type" evidence="5">
    <location>
        <begin position="7"/>
        <end position="67"/>
    </location>
</feature>
<dbReference type="PANTHER" id="PTHR30055:SF234">
    <property type="entry name" value="HTH-TYPE TRANSCRIPTIONAL REGULATOR BETI"/>
    <property type="match status" value="1"/>
</dbReference>
<dbReference type="InterPro" id="IPR050109">
    <property type="entry name" value="HTH-type_TetR-like_transc_reg"/>
</dbReference>
<dbReference type="Proteomes" id="UP000741013">
    <property type="component" value="Unassembled WGS sequence"/>
</dbReference>
<protein>
    <submittedName>
        <fullName evidence="6">AcrR family transcriptional regulator</fullName>
    </submittedName>
</protein>
<evidence type="ECO:0000313" key="7">
    <source>
        <dbReference type="Proteomes" id="UP000741013"/>
    </source>
</evidence>
<feature type="DNA-binding region" description="H-T-H motif" evidence="4">
    <location>
        <begin position="30"/>
        <end position="49"/>
    </location>
</feature>
<keyword evidence="2 4" id="KW-0238">DNA-binding</keyword>
<proteinExistence type="predicted"/>
<dbReference type="InterPro" id="IPR001647">
    <property type="entry name" value="HTH_TetR"/>
</dbReference>
<evidence type="ECO:0000256" key="3">
    <source>
        <dbReference type="ARBA" id="ARBA00023163"/>
    </source>
</evidence>
<evidence type="ECO:0000256" key="4">
    <source>
        <dbReference type="PROSITE-ProRule" id="PRU00335"/>
    </source>
</evidence>
<gene>
    <name evidence="6" type="ORF">JOM49_008196</name>
</gene>
<evidence type="ECO:0000313" key="6">
    <source>
        <dbReference type="EMBL" id="MBP2186670.1"/>
    </source>
</evidence>
<accession>A0ABS4Q4R1</accession>